<comment type="subcellular location">
    <subcellularLocation>
        <location evidence="1 4">Secreted</location>
    </subcellularLocation>
</comment>
<dbReference type="Pfam" id="PF16810">
    <property type="entry name" value="RXLR"/>
    <property type="match status" value="1"/>
</dbReference>
<comment type="similarity">
    <text evidence="2 4">Belongs to the RxLR effector family.</text>
</comment>
<dbReference type="EMBL" id="JH598628">
    <property type="status" value="NOT_ANNOTATED_CDS"/>
    <property type="molecule type" value="Genomic_DNA"/>
</dbReference>
<dbReference type="EMBL" id="CU855853">
    <property type="status" value="NOT_ANNOTATED_CDS"/>
    <property type="molecule type" value="Genomic_DNA"/>
</dbReference>
<accession>M4C1G8</accession>
<dbReference type="VEuPathDB" id="FungiDB:HpaG808952"/>
<keyword evidence="3 4" id="KW-0964">Secreted</keyword>
<evidence type="ECO:0000256" key="2">
    <source>
        <dbReference type="ARBA" id="ARBA00010400"/>
    </source>
</evidence>
<dbReference type="InParanoid" id="M4C1G8"/>
<dbReference type="EnsemblProtists" id="HpaT812918">
    <property type="protein sequence ID" value="HpaP812918"/>
    <property type="gene ID" value="HpaG812918"/>
</dbReference>
<dbReference type="PROSITE" id="PS51257">
    <property type="entry name" value="PROKAR_LIPOPROTEIN"/>
    <property type="match status" value="1"/>
</dbReference>
<name>M4C1G8_HYAAE</name>
<dbReference type="EnsemblProtists" id="HpaT808952">
    <property type="protein sequence ID" value="HpaP808952"/>
    <property type="gene ID" value="HpaG808952"/>
</dbReference>
<evidence type="ECO:0000256" key="3">
    <source>
        <dbReference type="ARBA" id="ARBA00022525"/>
    </source>
</evidence>
<organism evidence="7 8">
    <name type="scientific">Hyaloperonospora arabidopsidis (strain Emoy2)</name>
    <name type="common">Downy mildew agent</name>
    <name type="synonym">Peronospora arabidopsidis</name>
    <dbReference type="NCBI Taxonomy" id="559515"/>
    <lineage>
        <taxon>Eukaryota</taxon>
        <taxon>Sar</taxon>
        <taxon>Stramenopiles</taxon>
        <taxon>Oomycota</taxon>
        <taxon>Peronosporomycetes</taxon>
        <taxon>Peronosporales</taxon>
        <taxon>Peronosporaceae</taxon>
        <taxon>Hyaloperonospora</taxon>
    </lineage>
</organism>
<evidence type="ECO:0000313" key="8">
    <source>
        <dbReference type="Proteomes" id="UP000011713"/>
    </source>
</evidence>
<dbReference type="AlphaFoldDB" id="M4C1G8"/>
<evidence type="ECO:0000256" key="1">
    <source>
        <dbReference type="ARBA" id="ARBA00004613"/>
    </source>
</evidence>
<dbReference type="EnsemblProtists" id="HpaT812917">
    <property type="protein sequence ID" value="HpaP812917"/>
    <property type="gene ID" value="HpaG812917"/>
</dbReference>
<feature type="chain" id="PRO_5009704558" description="RxLR effector protein" evidence="4">
    <location>
        <begin position="19"/>
        <end position="139"/>
    </location>
</feature>
<feature type="region of interest" description="Disordered" evidence="5">
    <location>
        <begin position="27"/>
        <end position="46"/>
    </location>
</feature>
<evidence type="ECO:0000313" key="6">
    <source>
        <dbReference type="EMBL" id="BAP69102.1"/>
    </source>
</evidence>
<reference evidence="6" key="2">
    <citation type="journal article" date="2014" name="PLoS Pathog.">
        <title>Expression profiling during arabidopsis/downy mildew interaction reveals a highly-expressed effector that attenuates responses to salicylic acid.</title>
        <authorList>
            <person name="Asai S."/>
            <person name="Rallapalli G."/>
            <person name="Piquerez S.J.M."/>
            <person name="Caillaud M.C."/>
            <person name="Furzer O.J."/>
            <person name="Ishaque N."/>
            <person name="Wirthmueller L."/>
            <person name="Fabro G."/>
            <person name="Shirasu K."/>
            <person name="Jones J.D.G."/>
        </authorList>
    </citation>
    <scope>NUCLEOTIDE SEQUENCE</scope>
    <source>
        <strain evidence="6">Emoy2</strain>
    </source>
</reference>
<evidence type="ECO:0000313" key="7">
    <source>
        <dbReference type="EnsemblProtists" id="HpaP812918"/>
    </source>
</evidence>
<evidence type="ECO:0000256" key="4">
    <source>
        <dbReference type="RuleBase" id="RU367124"/>
    </source>
</evidence>
<comment type="domain">
    <text evidence="4">The RxLR-dEER motif acts to carry the protein into the host cell cytoplasm through binding to cell surface phosphatidylinositol-3-phosphate.</text>
</comment>
<reference evidence="8" key="1">
    <citation type="journal article" date="2010" name="Science">
        <title>Signatures of adaptation to obligate biotrophy in the Hyaloperonospora arabidopsidis genome.</title>
        <authorList>
            <person name="Baxter L."/>
            <person name="Tripathy S."/>
            <person name="Ishaque N."/>
            <person name="Boot N."/>
            <person name="Cabral A."/>
            <person name="Kemen E."/>
            <person name="Thines M."/>
            <person name="Ah-Fong A."/>
            <person name="Anderson R."/>
            <person name="Badejoko W."/>
            <person name="Bittner-Eddy P."/>
            <person name="Boore J.L."/>
            <person name="Chibucos M.C."/>
            <person name="Coates M."/>
            <person name="Dehal P."/>
            <person name="Delehaunty K."/>
            <person name="Dong S."/>
            <person name="Downton P."/>
            <person name="Dumas B."/>
            <person name="Fabro G."/>
            <person name="Fronick C."/>
            <person name="Fuerstenberg S.I."/>
            <person name="Fulton L."/>
            <person name="Gaulin E."/>
            <person name="Govers F."/>
            <person name="Hughes L."/>
            <person name="Humphray S."/>
            <person name="Jiang R.H."/>
            <person name="Judelson H."/>
            <person name="Kamoun S."/>
            <person name="Kyung K."/>
            <person name="Meijer H."/>
            <person name="Minx P."/>
            <person name="Morris P."/>
            <person name="Nelson J."/>
            <person name="Phuntumart V."/>
            <person name="Qutob D."/>
            <person name="Rehmany A."/>
            <person name="Rougon-Cardoso A."/>
            <person name="Ryden P."/>
            <person name="Torto-Alalibo T."/>
            <person name="Studholme D."/>
            <person name="Wang Y."/>
            <person name="Win J."/>
            <person name="Wood J."/>
            <person name="Clifton S.W."/>
            <person name="Rogers J."/>
            <person name="Van den Ackerveken G."/>
            <person name="Jones J.D."/>
            <person name="McDowell J.M."/>
            <person name="Beynon J."/>
            <person name="Tyler B.M."/>
        </authorList>
    </citation>
    <scope>NUCLEOTIDE SEQUENCE [LARGE SCALE GENOMIC DNA]</scope>
    <source>
        <strain evidence="8">Emoy2</strain>
    </source>
</reference>
<gene>
    <name evidence="6" type="primary">HaRxLL440b</name>
</gene>
<protein>
    <recommendedName>
        <fullName evidence="4">RxLR effector protein</fullName>
    </recommendedName>
</protein>
<sequence length="139" mass="15420">MSKLFLLVVLALVGCARGDALSATSDGKLTKLTTPNGDQGTQSEQDGKRVLRAISARTLFEGQDGVIPYITTKTKARYGAARKVYKKLGHKKTPVEALVRREKPFGSWVMDTIISAKNWVVKHAVAFWRFITLSKKKKK</sequence>
<dbReference type="HOGENOM" id="CLU_1848927_0_0_1"/>
<dbReference type="Proteomes" id="UP000011713">
    <property type="component" value="Unassembled WGS sequence"/>
</dbReference>
<comment type="function">
    <text evidence="4">Effector that suppresses plant defense responses during pathogen infection.</text>
</comment>
<feature type="signal peptide" evidence="4">
    <location>
        <begin position="1"/>
        <end position="18"/>
    </location>
</feature>
<dbReference type="VEuPathDB" id="FungiDB:HpaG812917"/>
<dbReference type="InterPro" id="IPR031825">
    <property type="entry name" value="RXLR"/>
</dbReference>
<proteinExistence type="evidence at transcript level"/>
<keyword evidence="8" id="KW-1185">Reference proteome</keyword>
<feature type="compositionally biased region" description="Polar residues" evidence="5">
    <location>
        <begin position="27"/>
        <end position="44"/>
    </location>
</feature>
<reference evidence="7" key="3">
    <citation type="submission" date="2015-06" db="UniProtKB">
        <authorList>
            <consortium name="EnsemblProtists"/>
        </authorList>
    </citation>
    <scope>IDENTIFICATION</scope>
    <source>
        <strain evidence="7">Emoy2</strain>
    </source>
</reference>
<evidence type="ECO:0000256" key="5">
    <source>
        <dbReference type="SAM" id="MobiDB-lite"/>
    </source>
</evidence>
<keyword evidence="4" id="KW-0732">Signal</keyword>
<dbReference type="EMBL" id="AB922526">
    <property type="protein sequence ID" value="BAP69102.1"/>
    <property type="molecule type" value="mRNA"/>
</dbReference>